<evidence type="ECO:0000259" key="1">
    <source>
        <dbReference type="Pfam" id="PF21530"/>
    </source>
</evidence>
<keyword evidence="2" id="KW-1185">Reference proteome</keyword>
<accession>A0ABM4UYJ1</accession>
<sequence length="321" mass="37711">MQRPYPSVIRLQYHLPDHQFVIFNDDNHLYDVLDRDHIHDTMLTKWFERNQSDVSARNLMFAEFPSKWTWNQNKRQWESRLQGRCIGRLPYAHPHSSERYYLRMLLHKIRGARSFEHLRTIDGVVHPTFKATCVALGLLDDDNEWNETFAETSTWASAKKLRSMYCTILMHSEITNPSDIWQRHWKSITDDLQYQIRRDIGNSQIRIDDDKLIREEFDYDFTSEQQLFDNLYAGDIVENMNPPEMLHSLNFPGLPNHFLELKERTPIILLRNLNQSEGLCNGTRLVVTIMGDKVLEAEVITGSKIGDLVLIPRISLTPQSA</sequence>
<name>A0ABM4UYJ1_COFAR</name>
<protein>
    <recommendedName>
        <fullName evidence="1">DNA helicase Pif1-like 2B domain-containing protein</fullName>
    </recommendedName>
</protein>
<gene>
    <name evidence="3" type="primary">LOC140009920</name>
</gene>
<dbReference type="Pfam" id="PF21530">
    <property type="entry name" value="Pif1_2B_dom"/>
    <property type="match status" value="1"/>
</dbReference>
<evidence type="ECO:0000313" key="2">
    <source>
        <dbReference type="Proteomes" id="UP001652660"/>
    </source>
</evidence>
<organism evidence="2 3">
    <name type="scientific">Coffea arabica</name>
    <name type="common">Arabian coffee</name>
    <dbReference type="NCBI Taxonomy" id="13443"/>
    <lineage>
        <taxon>Eukaryota</taxon>
        <taxon>Viridiplantae</taxon>
        <taxon>Streptophyta</taxon>
        <taxon>Embryophyta</taxon>
        <taxon>Tracheophyta</taxon>
        <taxon>Spermatophyta</taxon>
        <taxon>Magnoliopsida</taxon>
        <taxon>eudicotyledons</taxon>
        <taxon>Gunneridae</taxon>
        <taxon>Pentapetalae</taxon>
        <taxon>asterids</taxon>
        <taxon>lamiids</taxon>
        <taxon>Gentianales</taxon>
        <taxon>Rubiaceae</taxon>
        <taxon>Ixoroideae</taxon>
        <taxon>Gardenieae complex</taxon>
        <taxon>Bertiereae - Coffeeae clade</taxon>
        <taxon>Coffeeae</taxon>
        <taxon>Coffea</taxon>
    </lineage>
</organism>
<reference evidence="3" key="1">
    <citation type="submission" date="2025-08" db="UniProtKB">
        <authorList>
            <consortium name="RefSeq"/>
        </authorList>
    </citation>
    <scope>IDENTIFICATION</scope>
    <source>
        <tissue evidence="3">Leaves</tissue>
    </source>
</reference>
<dbReference type="PANTHER" id="PTHR10492">
    <property type="match status" value="1"/>
</dbReference>
<dbReference type="GeneID" id="140009920"/>
<dbReference type="RefSeq" id="XP_071912361.1">
    <property type="nucleotide sequence ID" value="XM_072056260.1"/>
</dbReference>
<evidence type="ECO:0000313" key="3">
    <source>
        <dbReference type="RefSeq" id="XP_071912361.1"/>
    </source>
</evidence>
<dbReference type="Proteomes" id="UP001652660">
    <property type="component" value="Chromosome 6e"/>
</dbReference>
<dbReference type="PANTHER" id="PTHR10492:SF78">
    <property type="entry name" value="ATP-DEPENDENT DNA HELICASE"/>
    <property type="match status" value="1"/>
</dbReference>
<dbReference type="InterPro" id="IPR049163">
    <property type="entry name" value="Pif1-like_2B_dom"/>
</dbReference>
<feature type="domain" description="DNA helicase Pif1-like 2B" evidence="1">
    <location>
        <begin position="244"/>
        <end position="288"/>
    </location>
</feature>
<proteinExistence type="predicted"/>